<evidence type="ECO:0000256" key="1">
    <source>
        <dbReference type="ARBA" id="ARBA00004370"/>
    </source>
</evidence>
<evidence type="ECO:0000313" key="6">
    <source>
        <dbReference type="EMBL" id="PIC53580.1"/>
    </source>
</evidence>
<dbReference type="OrthoDB" id="342281at2759"/>
<dbReference type="AlphaFoldDB" id="A0A2G5VPG7"/>
<gene>
    <name evidence="6" type="primary">Cnig_chr_I.g323</name>
    <name evidence="6" type="ORF">B9Z55_000323</name>
</gene>
<dbReference type="PANTHER" id="PTHR12911">
    <property type="entry name" value="SAD1/UNC-84-LIKE PROTEIN-RELATED"/>
    <property type="match status" value="1"/>
</dbReference>
<dbReference type="STRING" id="1611254.A0A2G5VPG7"/>
<comment type="caution">
    <text evidence="6">The sequence shown here is derived from an EMBL/GenBank/DDBJ whole genome shotgun (WGS) entry which is preliminary data.</text>
</comment>
<dbReference type="InterPro" id="IPR045119">
    <property type="entry name" value="SUN1-5"/>
</dbReference>
<evidence type="ECO:0000313" key="7">
    <source>
        <dbReference type="Proteomes" id="UP000230233"/>
    </source>
</evidence>
<dbReference type="FunFam" id="2.60.120.260:FF:000158">
    <property type="entry name" value="Protein CBG16940"/>
    <property type="match status" value="2"/>
</dbReference>
<reference evidence="7" key="1">
    <citation type="submission" date="2017-10" db="EMBL/GenBank/DDBJ databases">
        <title>Rapid genome shrinkage in a self-fertile nematode reveals novel sperm competition proteins.</title>
        <authorList>
            <person name="Yin D."/>
            <person name="Schwarz E.M."/>
            <person name="Thomas C.G."/>
            <person name="Felde R.L."/>
            <person name="Korf I.F."/>
            <person name="Cutter A.D."/>
            <person name="Schartner C.M."/>
            <person name="Ralston E.J."/>
            <person name="Meyer B.J."/>
            <person name="Haag E.S."/>
        </authorList>
    </citation>
    <scope>NUCLEOTIDE SEQUENCE [LARGE SCALE GENOMIC DNA]</scope>
    <source>
        <strain evidence="7">JU1422</strain>
    </source>
</reference>
<dbReference type="Gene3D" id="2.60.120.260">
    <property type="entry name" value="Galactose-binding domain-like"/>
    <property type="match status" value="2"/>
</dbReference>
<keyword evidence="2" id="KW-0812">Transmembrane</keyword>
<sequence length="504" mass="57726">MIILERKTVSVKPNEERKYEDLKPMEHSIDDVLKNMRMEQPINDLNPSKTEELITPAPPPLNLSNNISNISKKGLILNAADYLRGASVDNAHSSRSNLNPIIGYDQTNLVLLDRPQPPTHKAWCSNEHNPVLTINLAKYIKPISVSYQHSKWTHDIPMSTPRTYDVVACLDFYCQNWKPLVSNCEYSSQSIGAEQFCNISFHLNVPLIGKVQFRFKENYGDSKMTCVHLVRVYGETDTPVQVQTTKNLGSEETCADLKYYYYNSYFKYTFAKKNCSVLYENDCCSDCPECCEECTISDYNWENCLLIVVWTILGILYTADYLRGASVDNAHSSRSNLNPIIGYDQTNLVLLDRPQPPTHKAWCSNEHNPVLTINLAKYIKPISVSYQHSKWTHHIPMSTPRTYDVVACFDSKCKSWVPLVSNCEYRGQSNGAEQFCNISSRLTLPLIERVQFLFRENYGDPNNTCVHLVRVYGETEKPVEIEEKSPESAQLCKDLTWYYHNSSL</sequence>
<comment type="subcellular location">
    <subcellularLocation>
        <location evidence="1">Membrane</location>
    </subcellularLocation>
</comment>
<dbReference type="Pfam" id="PF07738">
    <property type="entry name" value="Sad1_UNC"/>
    <property type="match status" value="2"/>
</dbReference>
<feature type="domain" description="SUN" evidence="5">
    <location>
        <begin position="309"/>
        <end position="476"/>
    </location>
</feature>
<accession>A0A2G5VPG7</accession>
<dbReference type="PANTHER" id="PTHR12911:SF2">
    <property type="entry name" value="SUN DOMAIN-CONTAINING PROTEIN 1"/>
    <property type="match status" value="1"/>
</dbReference>
<organism evidence="6 7">
    <name type="scientific">Caenorhabditis nigoni</name>
    <dbReference type="NCBI Taxonomy" id="1611254"/>
    <lineage>
        <taxon>Eukaryota</taxon>
        <taxon>Metazoa</taxon>
        <taxon>Ecdysozoa</taxon>
        <taxon>Nematoda</taxon>
        <taxon>Chromadorea</taxon>
        <taxon>Rhabditida</taxon>
        <taxon>Rhabditina</taxon>
        <taxon>Rhabditomorpha</taxon>
        <taxon>Rhabditoidea</taxon>
        <taxon>Rhabditidae</taxon>
        <taxon>Peloderinae</taxon>
        <taxon>Caenorhabditis</taxon>
    </lineage>
</organism>
<proteinExistence type="predicted"/>
<name>A0A2G5VPG7_9PELO</name>
<feature type="domain" description="SUN" evidence="5">
    <location>
        <begin position="56"/>
        <end position="237"/>
    </location>
</feature>
<dbReference type="Proteomes" id="UP000230233">
    <property type="component" value="Chromosome I"/>
</dbReference>
<keyword evidence="3" id="KW-1133">Transmembrane helix</keyword>
<keyword evidence="7" id="KW-1185">Reference proteome</keyword>
<dbReference type="GO" id="GO:0034993">
    <property type="term" value="C:meiotic nuclear membrane microtubule tethering complex"/>
    <property type="evidence" value="ECO:0007669"/>
    <property type="project" value="TreeGrafter"/>
</dbReference>
<evidence type="ECO:0000256" key="3">
    <source>
        <dbReference type="ARBA" id="ARBA00022989"/>
    </source>
</evidence>
<keyword evidence="4" id="KW-0472">Membrane</keyword>
<evidence type="ECO:0000256" key="4">
    <source>
        <dbReference type="ARBA" id="ARBA00023136"/>
    </source>
</evidence>
<evidence type="ECO:0000256" key="2">
    <source>
        <dbReference type="ARBA" id="ARBA00022692"/>
    </source>
</evidence>
<dbReference type="InterPro" id="IPR012919">
    <property type="entry name" value="SUN_dom"/>
</dbReference>
<evidence type="ECO:0000259" key="5">
    <source>
        <dbReference type="PROSITE" id="PS51469"/>
    </source>
</evidence>
<dbReference type="PROSITE" id="PS51469">
    <property type="entry name" value="SUN"/>
    <property type="match status" value="2"/>
</dbReference>
<protein>
    <recommendedName>
        <fullName evidence="5">SUN domain-containing protein</fullName>
    </recommendedName>
</protein>
<dbReference type="GO" id="GO:0043495">
    <property type="term" value="F:protein-membrane adaptor activity"/>
    <property type="evidence" value="ECO:0007669"/>
    <property type="project" value="TreeGrafter"/>
</dbReference>
<dbReference type="EMBL" id="PDUG01000001">
    <property type="protein sequence ID" value="PIC53580.1"/>
    <property type="molecule type" value="Genomic_DNA"/>
</dbReference>